<comment type="caution">
    <text evidence="3">The sequence shown here is derived from an EMBL/GenBank/DDBJ whole genome shotgun (WGS) entry which is preliminary data.</text>
</comment>
<feature type="coiled-coil region" evidence="1">
    <location>
        <begin position="136"/>
        <end position="170"/>
    </location>
</feature>
<dbReference type="Pfam" id="PF10651">
    <property type="entry name" value="BppU_N"/>
    <property type="match status" value="1"/>
</dbReference>
<proteinExistence type="predicted"/>
<sequence length="398" mass="43551">MKTTFVLDIQKDKYEYTSLIVTGRMGDLESNTVDVYIKKGGEPYPLTNLMVFYECVKPDDTVVRDKEGVNIIDAAKGHFTYTFPAEVFSAPGQVKRSFFSIEKDKTFRATTQDFLVISLHDALTGHIESETYISEFDKALEMVKGHRKEIDEANKKIAELTLYIQKKVDETDTKFRGVIGQIQLRVDGVSKQIDAMDVVKKSGDIITGLLRFNSLGQMLITQPDSATGPSARGLHYVDKDTDGNVNRGGIGRFKGANNGEEYLYMGFGTNPWDPQSGLIFRPDGSATLKGKKIATADNDTGWTNLKTTGVENVPDRPLKYKKTGGLVTVMGSIRNPKNVVNFATLPEGFRPPQDVAFSVVIISGSTAAGEFTIQKGGGLFVSGAPANATCHLVASYVV</sequence>
<dbReference type="Gene3D" id="2.60.40.3350">
    <property type="match status" value="1"/>
</dbReference>
<evidence type="ECO:0000256" key="1">
    <source>
        <dbReference type="SAM" id="Coils"/>
    </source>
</evidence>
<keyword evidence="1" id="KW-0175">Coiled coil</keyword>
<dbReference type="RefSeq" id="WP_016110628.1">
    <property type="nucleotide sequence ID" value="NZ_KB976179.1"/>
</dbReference>
<protein>
    <recommendedName>
        <fullName evidence="2">BppU N-terminal domain-containing protein</fullName>
    </recommendedName>
</protein>
<dbReference type="InterPro" id="IPR018913">
    <property type="entry name" value="BppU_N"/>
</dbReference>
<evidence type="ECO:0000313" key="3">
    <source>
        <dbReference type="EMBL" id="EOO23616.1"/>
    </source>
</evidence>
<evidence type="ECO:0000313" key="4">
    <source>
        <dbReference type="Proteomes" id="UP000014018"/>
    </source>
</evidence>
<feature type="domain" description="BppU N-terminal" evidence="2">
    <location>
        <begin position="1"/>
        <end position="143"/>
    </location>
</feature>
<accession>A0A9W5UZ42</accession>
<reference evidence="3 4" key="1">
    <citation type="submission" date="2012-12" db="EMBL/GenBank/DDBJ databases">
        <title>The Genome Sequence of Bacillus cereus VD133.</title>
        <authorList>
            <consortium name="The Broad Institute Genome Sequencing Platform"/>
            <consortium name="The Broad Institute Genome Sequencing Center for Infectious Disease"/>
            <person name="Feldgarden M."/>
            <person name="Van der Auwera G.A."/>
            <person name="Mahillon J."/>
            <person name="Duprez V."/>
            <person name="Timmery S."/>
            <person name="Mattelet C."/>
            <person name="Dierick K."/>
            <person name="Sun M."/>
            <person name="Yu Z."/>
            <person name="Zhu L."/>
            <person name="Hu X."/>
            <person name="Shank E.B."/>
            <person name="Swiecicka I."/>
            <person name="Hansen B.M."/>
            <person name="Andrup L."/>
            <person name="Walker B."/>
            <person name="Young S.K."/>
            <person name="Zeng Q."/>
            <person name="Gargeya S."/>
            <person name="Fitzgerald M."/>
            <person name="Haas B."/>
            <person name="Abouelleil A."/>
            <person name="Alvarado L."/>
            <person name="Arachchi H.M."/>
            <person name="Berlin A.M."/>
            <person name="Chapman S.B."/>
            <person name="Dewar J."/>
            <person name="Goldberg J."/>
            <person name="Griggs A."/>
            <person name="Gujja S."/>
            <person name="Hansen M."/>
            <person name="Howarth C."/>
            <person name="Imamovic A."/>
            <person name="Larimer J."/>
            <person name="McCowan C."/>
            <person name="Murphy C."/>
            <person name="Neiman D."/>
            <person name="Pearson M."/>
            <person name="Priest M."/>
            <person name="Roberts A."/>
            <person name="Saif S."/>
            <person name="Shea T."/>
            <person name="Sisk P."/>
            <person name="Sykes S."/>
            <person name="Wortman J."/>
            <person name="Nusbaum C."/>
            <person name="Birren B."/>
        </authorList>
    </citation>
    <scope>NUCLEOTIDE SEQUENCE [LARGE SCALE GENOMIC DNA]</scope>
    <source>
        <strain evidence="3 4">VD133</strain>
    </source>
</reference>
<name>A0A9W5UZ42_BACCE</name>
<dbReference type="AlphaFoldDB" id="A0A9W5UZ42"/>
<evidence type="ECO:0000259" key="2">
    <source>
        <dbReference type="Pfam" id="PF10651"/>
    </source>
</evidence>
<dbReference type="EMBL" id="AHFB01000188">
    <property type="protein sequence ID" value="EOO23616.1"/>
    <property type="molecule type" value="Genomic_DNA"/>
</dbReference>
<gene>
    <name evidence="3" type="ORF">IIU_06951</name>
</gene>
<organism evidence="3 4">
    <name type="scientific">Bacillus cereus VD133</name>
    <dbReference type="NCBI Taxonomy" id="1053233"/>
    <lineage>
        <taxon>Bacteria</taxon>
        <taxon>Bacillati</taxon>
        <taxon>Bacillota</taxon>
        <taxon>Bacilli</taxon>
        <taxon>Bacillales</taxon>
        <taxon>Bacillaceae</taxon>
        <taxon>Bacillus</taxon>
        <taxon>Bacillus cereus group</taxon>
    </lineage>
</organism>
<dbReference type="Proteomes" id="UP000014018">
    <property type="component" value="Unassembled WGS sequence"/>
</dbReference>